<protein>
    <submittedName>
        <fullName evidence="3">Uncharacterized protein</fullName>
    </submittedName>
</protein>
<feature type="transmembrane region" description="Helical" evidence="2">
    <location>
        <begin position="6"/>
        <end position="25"/>
    </location>
</feature>
<comment type="caution">
    <text evidence="3">The sequence shown here is derived from an EMBL/GenBank/DDBJ whole genome shotgun (WGS) entry which is preliminary data.</text>
</comment>
<organism evidence="3 4">
    <name type="scientific">Hermanssonia centrifuga</name>
    <dbReference type="NCBI Taxonomy" id="98765"/>
    <lineage>
        <taxon>Eukaryota</taxon>
        <taxon>Fungi</taxon>
        <taxon>Dikarya</taxon>
        <taxon>Basidiomycota</taxon>
        <taxon>Agaricomycotina</taxon>
        <taxon>Agaricomycetes</taxon>
        <taxon>Polyporales</taxon>
        <taxon>Meruliaceae</taxon>
        <taxon>Hermanssonia</taxon>
    </lineage>
</organism>
<dbReference type="EMBL" id="SGPJ01000195">
    <property type="protein sequence ID" value="THG97015.1"/>
    <property type="molecule type" value="Genomic_DNA"/>
</dbReference>
<evidence type="ECO:0000313" key="4">
    <source>
        <dbReference type="Proteomes" id="UP000309038"/>
    </source>
</evidence>
<feature type="compositionally biased region" description="Low complexity" evidence="1">
    <location>
        <begin position="41"/>
        <end position="56"/>
    </location>
</feature>
<evidence type="ECO:0000256" key="1">
    <source>
        <dbReference type="SAM" id="MobiDB-lite"/>
    </source>
</evidence>
<keyword evidence="2" id="KW-0472">Membrane</keyword>
<keyword evidence="2" id="KW-0812">Transmembrane</keyword>
<gene>
    <name evidence="3" type="ORF">EW026_g4922</name>
</gene>
<accession>A0A4S4KFR3</accession>
<sequence>MSTIAFIGLAVLTITAIICLHAYVLTKFMLLMSQIVKESQTSTSNNGWGSYNNNNNGGWGTTGN</sequence>
<keyword evidence="2" id="KW-1133">Transmembrane helix</keyword>
<proteinExistence type="predicted"/>
<name>A0A4S4KFR3_9APHY</name>
<dbReference type="Proteomes" id="UP000309038">
    <property type="component" value="Unassembled WGS sequence"/>
</dbReference>
<dbReference type="AlphaFoldDB" id="A0A4S4KFR3"/>
<evidence type="ECO:0000313" key="3">
    <source>
        <dbReference type="EMBL" id="THG97015.1"/>
    </source>
</evidence>
<feature type="region of interest" description="Disordered" evidence="1">
    <location>
        <begin position="41"/>
        <end position="64"/>
    </location>
</feature>
<reference evidence="3 4" key="1">
    <citation type="submission" date="2019-02" db="EMBL/GenBank/DDBJ databases">
        <title>Genome sequencing of the rare red list fungi Phlebia centrifuga.</title>
        <authorList>
            <person name="Buettner E."/>
            <person name="Kellner H."/>
        </authorList>
    </citation>
    <scope>NUCLEOTIDE SEQUENCE [LARGE SCALE GENOMIC DNA]</scope>
    <source>
        <strain evidence="3 4">DSM 108282</strain>
    </source>
</reference>
<keyword evidence="4" id="KW-1185">Reference proteome</keyword>
<evidence type="ECO:0000256" key="2">
    <source>
        <dbReference type="SAM" id="Phobius"/>
    </source>
</evidence>